<keyword evidence="3" id="KW-1185">Reference proteome</keyword>
<feature type="region of interest" description="Disordered" evidence="1">
    <location>
        <begin position="1"/>
        <end position="104"/>
    </location>
</feature>
<dbReference type="Proteomes" id="UP001206925">
    <property type="component" value="Unassembled WGS sequence"/>
</dbReference>
<evidence type="ECO:0000313" key="3">
    <source>
        <dbReference type="Proteomes" id="UP001206925"/>
    </source>
</evidence>
<sequence length="186" mass="21125">HKKKKSKTDPAASQEKIKCSANKVGDVSSFGKSKGSTPKDNLSTQKNSGKSCDAATTTSKEAAKSKEDEKTLKINTMTKTVNNSNGKTPPSSSKFSDRGPTKAEKMEYDKERLRLEAEKLKIKADKGQSKIRLQNERLRLKAEKMQLLKKELDIRIMMIDARVMPEMQRLYFEELQREIIMRRSRA</sequence>
<reference evidence="2" key="1">
    <citation type="submission" date="2022-06" db="EMBL/GenBank/DDBJ databases">
        <title>Uncovering the hologenomic basis of an extraordinary plant invasion.</title>
        <authorList>
            <person name="Bieker V.C."/>
            <person name="Martin M.D."/>
            <person name="Gilbert T."/>
            <person name="Hodgins K."/>
            <person name="Battlay P."/>
            <person name="Petersen B."/>
            <person name="Wilson J."/>
        </authorList>
    </citation>
    <scope>NUCLEOTIDE SEQUENCE</scope>
    <source>
        <strain evidence="2">AA19_3_7</strain>
        <tissue evidence="2">Leaf</tissue>
    </source>
</reference>
<feature type="compositionally biased region" description="Basic and acidic residues" evidence="1">
    <location>
        <begin position="61"/>
        <end position="72"/>
    </location>
</feature>
<comment type="caution">
    <text evidence="2">The sequence shown here is derived from an EMBL/GenBank/DDBJ whole genome shotgun (WGS) entry which is preliminary data.</text>
</comment>
<feature type="non-terminal residue" evidence="2">
    <location>
        <position position="186"/>
    </location>
</feature>
<feature type="compositionally biased region" description="Polar residues" evidence="1">
    <location>
        <begin position="30"/>
        <end position="50"/>
    </location>
</feature>
<evidence type="ECO:0008006" key="4">
    <source>
        <dbReference type="Google" id="ProtNLM"/>
    </source>
</evidence>
<feature type="compositionally biased region" description="Basic and acidic residues" evidence="1">
    <location>
        <begin position="95"/>
        <end position="104"/>
    </location>
</feature>
<dbReference type="EMBL" id="JAMZMK010005567">
    <property type="protein sequence ID" value="KAI7752991.1"/>
    <property type="molecule type" value="Genomic_DNA"/>
</dbReference>
<organism evidence="2 3">
    <name type="scientific">Ambrosia artemisiifolia</name>
    <name type="common">Common ragweed</name>
    <dbReference type="NCBI Taxonomy" id="4212"/>
    <lineage>
        <taxon>Eukaryota</taxon>
        <taxon>Viridiplantae</taxon>
        <taxon>Streptophyta</taxon>
        <taxon>Embryophyta</taxon>
        <taxon>Tracheophyta</taxon>
        <taxon>Spermatophyta</taxon>
        <taxon>Magnoliopsida</taxon>
        <taxon>eudicotyledons</taxon>
        <taxon>Gunneridae</taxon>
        <taxon>Pentapetalae</taxon>
        <taxon>asterids</taxon>
        <taxon>campanulids</taxon>
        <taxon>Asterales</taxon>
        <taxon>Asteraceae</taxon>
        <taxon>Asteroideae</taxon>
        <taxon>Heliantheae alliance</taxon>
        <taxon>Heliantheae</taxon>
        <taxon>Ambrosia</taxon>
    </lineage>
</organism>
<accession>A0AAD5D6L2</accession>
<name>A0AAD5D6L2_AMBAR</name>
<feature type="compositionally biased region" description="Polar residues" evidence="1">
    <location>
        <begin position="73"/>
        <end position="94"/>
    </location>
</feature>
<evidence type="ECO:0000256" key="1">
    <source>
        <dbReference type="SAM" id="MobiDB-lite"/>
    </source>
</evidence>
<protein>
    <recommendedName>
        <fullName evidence="4">No apical meristem-associated C-terminal domain-containing protein</fullName>
    </recommendedName>
</protein>
<dbReference type="AlphaFoldDB" id="A0AAD5D6L2"/>
<proteinExistence type="predicted"/>
<evidence type="ECO:0000313" key="2">
    <source>
        <dbReference type="EMBL" id="KAI7752991.1"/>
    </source>
</evidence>
<gene>
    <name evidence="2" type="ORF">M8C21_026732</name>
</gene>